<dbReference type="PANTHER" id="PTHR10150:SF0">
    <property type="entry name" value="DNA REPAIR ENDONUCLEASE XPF"/>
    <property type="match status" value="1"/>
</dbReference>
<dbReference type="SUPFAM" id="SSF52980">
    <property type="entry name" value="Restriction endonuclease-like"/>
    <property type="match status" value="1"/>
</dbReference>
<dbReference type="FunFam" id="3.40.50.10130:FF:000002">
    <property type="entry name" value="DNA repair endonuclease XPF"/>
    <property type="match status" value="1"/>
</dbReference>
<evidence type="ECO:0000256" key="3">
    <source>
        <dbReference type="ARBA" id="ARBA00022722"/>
    </source>
</evidence>
<dbReference type="InterPro" id="IPR047520">
    <property type="entry name" value="XPF_nuclease"/>
</dbReference>
<gene>
    <name evidence="12" type="primary">UVH</name>
</gene>
<evidence type="ECO:0000256" key="1">
    <source>
        <dbReference type="ARBA" id="ARBA00004123"/>
    </source>
</evidence>
<dbReference type="GO" id="GO:0004519">
    <property type="term" value="F:endonuclease activity"/>
    <property type="evidence" value="ECO:0007669"/>
    <property type="project" value="UniProtKB-KW"/>
</dbReference>
<proteinExistence type="inferred from homology"/>
<evidence type="ECO:0000256" key="7">
    <source>
        <dbReference type="ARBA" id="ARBA00023125"/>
    </source>
</evidence>
<feature type="region of interest" description="Disordered" evidence="10">
    <location>
        <begin position="532"/>
        <end position="609"/>
    </location>
</feature>
<keyword evidence="9" id="KW-0539">Nucleus</keyword>
<keyword evidence="6" id="KW-0378">Hydrolase</keyword>
<dbReference type="EMBL" id="EF141103">
    <property type="protein sequence ID" value="ABQ52659.1"/>
    <property type="molecule type" value="Genomic_DNA"/>
</dbReference>
<accession>A5JEM6</accession>
<dbReference type="Gene3D" id="1.10.150.20">
    <property type="entry name" value="5' to 3' exonuclease, C-terminal subdomain"/>
    <property type="match status" value="1"/>
</dbReference>
<dbReference type="PANTHER" id="PTHR10150">
    <property type="entry name" value="DNA REPAIR ENDONUCLEASE XPF"/>
    <property type="match status" value="1"/>
</dbReference>
<dbReference type="GO" id="GO:0016787">
    <property type="term" value="F:hydrolase activity"/>
    <property type="evidence" value="ECO:0007669"/>
    <property type="project" value="UniProtKB-KW"/>
</dbReference>
<evidence type="ECO:0000256" key="2">
    <source>
        <dbReference type="ARBA" id="ARBA00010015"/>
    </source>
</evidence>
<dbReference type="InterPro" id="IPR006166">
    <property type="entry name" value="ERCC4_domain"/>
</dbReference>
<comment type="subcellular location">
    <subcellularLocation>
        <location evidence="1">Nucleus</location>
    </subcellularLocation>
</comment>
<keyword evidence="5" id="KW-0227">DNA damage</keyword>
<evidence type="ECO:0000313" key="12">
    <source>
        <dbReference type="EMBL" id="ABQ52659.1"/>
    </source>
</evidence>
<dbReference type="Gene3D" id="3.40.50.10130">
    <property type="match status" value="1"/>
</dbReference>
<evidence type="ECO:0000259" key="11">
    <source>
        <dbReference type="SMART" id="SM00891"/>
    </source>
</evidence>
<feature type="domain" description="ERCC4" evidence="11">
    <location>
        <begin position="704"/>
        <end position="784"/>
    </location>
</feature>
<dbReference type="InterPro" id="IPR010994">
    <property type="entry name" value="RuvA_2-like"/>
</dbReference>
<keyword evidence="7" id="KW-0238">DNA-binding</keyword>
<feature type="region of interest" description="Disordered" evidence="10">
    <location>
        <begin position="359"/>
        <end position="379"/>
    </location>
</feature>
<evidence type="ECO:0000256" key="10">
    <source>
        <dbReference type="SAM" id="MobiDB-lite"/>
    </source>
</evidence>
<comment type="similarity">
    <text evidence="2">Belongs to the XPF family.</text>
</comment>
<dbReference type="GO" id="GO:0003677">
    <property type="term" value="F:DNA binding"/>
    <property type="evidence" value="ECO:0007669"/>
    <property type="project" value="UniProtKB-KW"/>
</dbReference>
<dbReference type="InterPro" id="IPR011335">
    <property type="entry name" value="Restrct_endonuc-II-like"/>
</dbReference>
<dbReference type="Pfam" id="PF02732">
    <property type="entry name" value="ERCC4"/>
    <property type="match status" value="1"/>
</dbReference>
<sequence length="935" mass="105624">MALKYHQQIISDLLEDSNGGLLILSSGLSLAKLIASLLILHSPSQGTLLLLLSPAAQSLKSRIIHYISSLDSPTPTEITADLPANQRYSLYTSGSPFFITPRILIVDLLTQRIPVSSLAGIFILNAHSISETSTEAFIIRIVKSLNSSAYIRAFSDRPQAMVSGFAKTERTMRALFLRKIHLWPRFQLDVSQELEREPPEVVDIRVSMSNYMVGIQKAIIEVMDACLKEMKKTNKVDVDDLTVESGLFKSFDEIVRRQLDPIWHTLGKRTKQLVSDLKTLRKLLDYLVRSVMFLCKTFKLVFLCRYDAVSFLKFLDTLRVSESYRSVWLFAESSYKIFDFAKKRVYRLVKASDVKSKEHVKNKSGKKRNSKGETDSVEAVGGETATNVATGVVVEEVLEEAPKWKVLREILEETQEERLKQAFSEEDNSDNNGIVLVACKDERSCMQLEDCITNNPQKVMREEWEMYLLSKIELRSMQTPQKKKQKTPKGFGILDGVVPVTTIQNSEGSSVGRQEHEALMAAASSIRKLGKTTDMASGNNNPEPHVDKASCTKGKAKKDPTSLRRSLRSCNKKTTNSKPEILPGPENEEKANEASTSAPQEANAVRPSGAKKLPPVHFYALESDQPILDILKPSVIIVYHPDMGFVRELEVYKAENPLRKLKVYFIFYDESTEVQKFEASIRRENEAFESLIRQKSSMIIPVDQVIVDMREFMSSLPNVLHQKGMKIIPVTLEVGDYILSPSICVERKSIQDLFQSFTSGRLFHQVEMMSRYYRIPVLLIEFSQDKSFSFQSSSDISDDVTPYNIISKLSLLVLHFPRLRLLWSRSLHATAEIFTTLKSNQDEPDETRAIRVGVPSEEGIIENDIRAENYNTSAVEFLRRLPGVSDANYRSIMEKCKSLAELASLPVETLAELMGGHKVAKSLREFLDAKYPTLL</sequence>
<protein>
    <submittedName>
        <fullName evidence="12">Ultraviolet hypersensitive 1</fullName>
    </submittedName>
</protein>
<dbReference type="SUPFAM" id="SSF47781">
    <property type="entry name" value="RuvA domain 2-like"/>
    <property type="match status" value="1"/>
</dbReference>
<evidence type="ECO:0000256" key="9">
    <source>
        <dbReference type="ARBA" id="ARBA00023242"/>
    </source>
</evidence>
<evidence type="ECO:0000256" key="4">
    <source>
        <dbReference type="ARBA" id="ARBA00022759"/>
    </source>
</evidence>
<name>A5JEM6_ARATH</name>
<reference evidence="12" key="1">
    <citation type="journal article" date="2006" name="Genet. Anal.">
        <title>Arabidopsis thaliana UVH gene.</title>
        <authorList>
            <person name="Jiratummakun T."/>
        </authorList>
    </citation>
    <scope>NUCLEOTIDE SEQUENCE</scope>
</reference>
<dbReference type="ExpressionAtlas" id="A5JEM6">
    <property type="expression patterns" value="baseline and differential"/>
</dbReference>
<dbReference type="AlphaFoldDB" id="A5JEM6"/>
<keyword evidence="3" id="KW-0540">Nuclease</keyword>
<dbReference type="SMART" id="SM00891">
    <property type="entry name" value="ERCC4"/>
    <property type="match status" value="1"/>
</dbReference>
<evidence type="ECO:0000256" key="8">
    <source>
        <dbReference type="ARBA" id="ARBA00023204"/>
    </source>
</evidence>
<keyword evidence="4" id="KW-0255">Endonuclease</keyword>
<dbReference type="CDD" id="cd20078">
    <property type="entry name" value="XPF_nuclease_XPF_euk"/>
    <property type="match status" value="1"/>
</dbReference>
<organism evidence="12">
    <name type="scientific">Arabidopsis thaliana</name>
    <name type="common">Mouse-ear cress</name>
    <dbReference type="NCBI Taxonomy" id="3702"/>
    <lineage>
        <taxon>Eukaryota</taxon>
        <taxon>Viridiplantae</taxon>
        <taxon>Streptophyta</taxon>
        <taxon>Embryophyta</taxon>
        <taxon>Tracheophyta</taxon>
        <taxon>Spermatophyta</taxon>
        <taxon>Magnoliopsida</taxon>
        <taxon>eudicotyledons</taxon>
        <taxon>Gunneridae</taxon>
        <taxon>Pentapetalae</taxon>
        <taxon>rosids</taxon>
        <taxon>malvids</taxon>
        <taxon>Brassicales</taxon>
        <taxon>Brassicaceae</taxon>
        <taxon>Camelineae</taxon>
        <taxon>Arabidopsis</taxon>
    </lineage>
</organism>
<evidence type="ECO:0000256" key="5">
    <source>
        <dbReference type="ARBA" id="ARBA00022763"/>
    </source>
</evidence>
<keyword evidence="8" id="KW-0234">DNA repair</keyword>
<dbReference type="FunFam" id="1.10.150.20:FF:000038">
    <property type="entry name" value="DNA repair endonuclease UVH1"/>
    <property type="match status" value="1"/>
</dbReference>
<dbReference type="GO" id="GO:0005634">
    <property type="term" value="C:nucleus"/>
    <property type="evidence" value="ECO:0007669"/>
    <property type="project" value="UniProtKB-SubCell"/>
</dbReference>
<evidence type="ECO:0000256" key="6">
    <source>
        <dbReference type="ARBA" id="ARBA00022801"/>
    </source>
</evidence>
<dbReference type="GO" id="GO:0006281">
    <property type="term" value="P:DNA repair"/>
    <property type="evidence" value="ECO:0007669"/>
    <property type="project" value="UniProtKB-KW"/>
</dbReference>